<dbReference type="SUPFAM" id="SSF52518">
    <property type="entry name" value="Thiamin diphosphate-binding fold (THDP-binding)"/>
    <property type="match status" value="1"/>
</dbReference>
<evidence type="ECO:0000256" key="3">
    <source>
        <dbReference type="ARBA" id="ARBA00023052"/>
    </source>
</evidence>
<dbReference type="InterPro" id="IPR051157">
    <property type="entry name" value="PDH/Transketolase"/>
</dbReference>
<protein>
    <submittedName>
        <fullName evidence="5">Transketolase family protein</fullName>
    </submittedName>
</protein>
<comment type="cofactor">
    <cofactor evidence="1">
        <name>thiamine diphosphate</name>
        <dbReference type="ChEBI" id="CHEBI:58937"/>
    </cofactor>
</comment>
<evidence type="ECO:0000259" key="4">
    <source>
        <dbReference type="SMART" id="SM00861"/>
    </source>
</evidence>
<dbReference type="FunFam" id="3.40.50.970:FF:000129">
    <property type="entry name" value="Transketolase"/>
    <property type="match status" value="1"/>
</dbReference>
<name>A0A9D1I113_9FIRM</name>
<keyword evidence="3" id="KW-0786">Thiamine pyrophosphate</keyword>
<dbReference type="InterPro" id="IPR005475">
    <property type="entry name" value="Transketolase-like_Pyr-bd"/>
</dbReference>
<dbReference type="SMART" id="SM00861">
    <property type="entry name" value="Transket_pyr"/>
    <property type="match status" value="1"/>
</dbReference>
<proteinExistence type="inferred from homology"/>
<dbReference type="Gene3D" id="3.40.50.970">
    <property type="match status" value="1"/>
</dbReference>
<dbReference type="AlphaFoldDB" id="A0A9D1I113"/>
<evidence type="ECO:0000313" key="6">
    <source>
        <dbReference type="Proteomes" id="UP000824090"/>
    </source>
</evidence>
<reference evidence="5" key="2">
    <citation type="journal article" date="2021" name="PeerJ">
        <title>Extensive microbial diversity within the chicken gut microbiome revealed by metagenomics and culture.</title>
        <authorList>
            <person name="Gilroy R."/>
            <person name="Ravi A."/>
            <person name="Getino M."/>
            <person name="Pursley I."/>
            <person name="Horton D.L."/>
            <person name="Alikhan N.F."/>
            <person name="Baker D."/>
            <person name="Gharbi K."/>
            <person name="Hall N."/>
            <person name="Watson M."/>
            <person name="Adriaenssens E.M."/>
            <person name="Foster-Nyarko E."/>
            <person name="Jarju S."/>
            <person name="Secka A."/>
            <person name="Antonio M."/>
            <person name="Oren A."/>
            <person name="Chaudhuri R.R."/>
            <person name="La Ragione R."/>
            <person name="Hildebrand F."/>
            <person name="Pallen M.J."/>
        </authorList>
    </citation>
    <scope>NUCLEOTIDE SEQUENCE</scope>
    <source>
        <strain evidence="5">ChiHcec3-6078</strain>
    </source>
</reference>
<dbReference type="PANTHER" id="PTHR43825:SF1">
    <property type="entry name" value="TRANSKETOLASE-LIKE PYRIMIDINE-BINDING DOMAIN-CONTAINING PROTEIN"/>
    <property type="match status" value="1"/>
</dbReference>
<sequence length="326" mass="35775">MVKLLKEFRASHKEMRQAYCDALIEAAKKDERIAMVNCDLCSSMGLKPFAAEFPERSVNVGIEEANGCSMAGGMSVAGMIPFFNTFAVFATRRVYDQIFMSCAYPKLNVKIIGGDAGVSATNNGGTHMPFEDMGIMRVMPGVTVLEPSDPVMMTSLTKTLAETYGVQYMRFTRKKTLQIYEEGSEFEIGKAVTLREGKDAVVFACGLMVAEALEAADMLAKEGIEAAVIDMFTIKPVDRECIIRYAKETGAVVTAENHQVIGGLGSAVAEVLAENCQVPLERVGVKDEFGEVGPQDYLMERFKLTAPNIAEAVKKVIKKKKKQDWR</sequence>
<evidence type="ECO:0000256" key="1">
    <source>
        <dbReference type="ARBA" id="ARBA00001964"/>
    </source>
</evidence>
<feature type="domain" description="Transketolase-like pyrimidine-binding" evidence="4">
    <location>
        <begin position="13"/>
        <end position="179"/>
    </location>
</feature>
<comment type="similarity">
    <text evidence="2">Belongs to the transketolase family.</text>
</comment>
<gene>
    <name evidence="5" type="ORF">IAC50_04665</name>
</gene>
<evidence type="ECO:0000256" key="2">
    <source>
        <dbReference type="ARBA" id="ARBA00007131"/>
    </source>
</evidence>
<dbReference type="InterPro" id="IPR029061">
    <property type="entry name" value="THDP-binding"/>
</dbReference>
<dbReference type="EMBL" id="DVMP01000086">
    <property type="protein sequence ID" value="HIU25767.1"/>
    <property type="molecule type" value="Genomic_DNA"/>
</dbReference>
<evidence type="ECO:0000313" key="5">
    <source>
        <dbReference type="EMBL" id="HIU25767.1"/>
    </source>
</evidence>
<reference evidence="5" key="1">
    <citation type="submission" date="2020-10" db="EMBL/GenBank/DDBJ databases">
        <authorList>
            <person name="Gilroy R."/>
        </authorList>
    </citation>
    <scope>NUCLEOTIDE SEQUENCE</scope>
    <source>
        <strain evidence="5">ChiHcec3-6078</strain>
    </source>
</reference>
<dbReference type="Proteomes" id="UP000824090">
    <property type="component" value="Unassembled WGS sequence"/>
</dbReference>
<dbReference type="PANTHER" id="PTHR43825">
    <property type="entry name" value="PYRUVATE DEHYDROGENASE E1 COMPONENT"/>
    <property type="match status" value="1"/>
</dbReference>
<comment type="caution">
    <text evidence="5">The sequence shown here is derived from an EMBL/GenBank/DDBJ whole genome shotgun (WGS) entry which is preliminary data.</text>
</comment>
<accession>A0A9D1I113</accession>
<dbReference type="Pfam" id="PF02780">
    <property type="entry name" value="Transketolase_C"/>
    <property type="match status" value="1"/>
</dbReference>
<dbReference type="CDD" id="cd07033">
    <property type="entry name" value="TPP_PYR_DXS_TK_like"/>
    <property type="match status" value="1"/>
</dbReference>
<dbReference type="SUPFAM" id="SSF52922">
    <property type="entry name" value="TK C-terminal domain-like"/>
    <property type="match status" value="1"/>
</dbReference>
<organism evidence="5 6">
    <name type="scientific">Candidatus Allocopromorpha excrementigallinarum</name>
    <dbReference type="NCBI Taxonomy" id="2840742"/>
    <lineage>
        <taxon>Bacteria</taxon>
        <taxon>Bacillati</taxon>
        <taxon>Bacillota</taxon>
        <taxon>Clostridia</taxon>
        <taxon>Eubacteriales</taxon>
        <taxon>Eubacteriaceae</taxon>
        <taxon>Eubacteriaceae incertae sedis</taxon>
        <taxon>Candidatus Allocopromorpha</taxon>
    </lineage>
</organism>
<dbReference type="Pfam" id="PF02779">
    <property type="entry name" value="Transket_pyr"/>
    <property type="match status" value="1"/>
</dbReference>
<dbReference type="InterPro" id="IPR009014">
    <property type="entry name" value="Transketo_C/PFOR_II"/>
</dbReference>
<dbReference type="Gene3D" id="3.40.50.920">
    <property type="match status" value="1"/>
</dbReference>
<dbReference type="InterPro" id="IPR033248">
    <property type="entry name" value="Transketolase_C"/>
</dbReference>